<evidence type="ECO:0000256" key="1">
    <source>
        <dbReference type="ARBA" id="ARBA00023157"/>
    </source>
</evidence>
<dbReference type="Gene3D" id="2.60.120.260">
    <property type="entry name" value="Galactose-binding domain-like"/>
    <property type="match status" value="4"/>
</dbReference>
<feature type="domain" description="F5/8 type C" evidence="2">
    <location>
        <begin position="309"/>
        <end position="463"/>
    </location>
</feature>
<dbReference type="FunFam" id="2.60.120.260:FF:000016">
    <property type="entry name" value="Contactin-associated protein-like 4 isoform 1"/>
    <property type="match status" value="2"/>
</dbReference>
<dbReference type="Pfam" id="PF00754">
    <property type="entry name" value="F5_F8_type_C"/>
    <property type="match status" value="4"/>
</dbReference>
<evidence type="ECO:0000313" key="4">
    <source>
        <dbReference type="Proteomes" id="UP000275408"/>
    </source>
</evidence>
<dbReference type="SUPFAM" id="SSF49785">
    <property type="entry name" value="Galactose-binding domain-like"/>
    <property type="match status" value="4"/>
</dbReference>
<organism evidence="3 4">
    <name type="scientific">Pocillopora damicornis</name>
    <name type="common">Cauliflower coral</name>
    <name type="synonym">Millepora damicornis</name>
    <dbReference type="NCBI Taxonomy" id="46731"/>
    <lineage>
        <taxon>Eukaryota</taxon>
        <taxon>Metazoa</taxon>
        <taxon>Cnidaria</taxon>
        <taxon>Anthozoa</taxon>
        <taxon>Hexacorallia</taxon>
        <taxon>Scleractinia</taxon>
        <taxon>Astrocoeniina</taxon>
        <taxon>Pocilloporidae</taxon>
        <taxon>Pocillopora</taxon>
    </lineage>
</organism>
<dbReference type="FunFam" id="2.60.120.260:FF:000002">
    <property type="entry name" value="Coagulation factor VIII"/>
    <property type="match status" value="1"/>
</dbReference>
<dbReference type="PROSITE" id="PS50022">
    <property type="entry name" value="FA58C_3"/>
    <property type="match status" value="4"/>
</dbReference>
<sequence>MENGKILDGQISASSEHSSSLAAIHGRLHYQGPQGNDGAWAASTNDFNQWLQIDLGSQFFKVKGVATQSRQNVMQYVMKYKLQYSNNGLNFTFYREEGSYENKLFIGNSDKNNVVSHDLNPPIRARFIRFRPREWFDHISMRVELYGCQVCRDGLGMESGAITDGQISASSEWDANHSAAQGRLNLQPSNDFQGCWSAALNDGNQWLKVDLGTVYTAVTRVATQGRNGTSYRQWVTKYKLQYSDDGENFKYYTEEEQNTHKVFTGNTDRDTVVSRDLYPPIRARYIRFRPVSWEGHISMRVELYGCQECQESLGVETRKIPDDQLTASSKLNDNLAPKFGRLYLEENLPHQEGSWAALHNDTNQWLQVDLGSYYVKVTRVATQGRNGSDQWVTQYRLQYGDDVANLQRYKEYNQDIEKVFDGNTDADTVVSHDLVPPIRARYVRFLPGGWHIHISMRVDLYGCEECQEALGMENGVILDEKITASSQYAERTGPARARLYFENTFGTGGWVPTLLDDNPWLQIDLVSQYRVTRVATQGCYHNVLSLWVIKYKLIYRSEGEYFKYYKEKDQTTEKVKIFMAIF</sequence>
<dbReference type="AlphaFoldDB" id="A0A3M6UIL5"/>
<feature type="domain" description="F5/8 type C" evidence="2">
    <location>
        <begin position="148"/>
        <end position="306"/>
    </location>
</feature>
<dbReference type="SMART" id="SM00231">
    <property type="entry name" value="FA58C"/>
    <property type="match status" value="4"/>
</dbReference>
<reference evidence="3 4" key="1">
    <citation type="journal article" date="2018" name="Sci. Rep.">
        <title>Comparative analysis of the Pocillopora damicornis genome highlights role of immune system in coral evolution.</title>
        <authorList>
            <person name="Cunning R."/>
            <person name="Bay R.A."/>
            <person name="Gillette P."/>
            <person name="Baker A.C."/>
            <person name="Traylor-Knowles N."/>
        </authorList>
    </citation>
    <scope>NUCLEOTIDE SEQUENCE [LARGE SCALE GENOMIC DNA]</scope>
    <source>
        <strain evidence="3">RSMAS</strain>
        <tissue evidence="3">Whole animal</tissue>
    </source>
</reference>
<dbReference type="PROSITE" id="PS01286">
    <property type="entry name" value="FA58C_2"/>
    <property type="match status" value="2"/>
</dbReference>
<name>A0A3M6UIL5_POCDA</name>
<dbReference type="PROSITE" id="PS01285">
    <property type="entry name" value="FA58C_1"/>
    <property type="match status" value="1"/>
</dbReference>
<accession>A0A3M6UIL5</accession>
<feature type="domain" description="F5/8 type C" evidence="2">
    <location>
        <begin position="466"/>
        <end position="582"/>
    </location>
</feature>
<dbReference type="InterPro" id="IPR000421">
    <property type="entry name" value="FA58C"/>
</dbReference>
<dbReference type="EMBL" id="RCHS01001428">
    <property type="protein sequence ID" value="RMX53482.1"/>
    <property type="molecule type" value="Genomic_DNA"/>
</dbReference>
<protein>
    <recommendedName>
        <fullName evidence="2">F5/8 type C domain-containing protein</fullName>
    </recommendedName>
</protein>
<keyword evidence="1" id="KW-1015">Disulfide bond</keyword>
<dbReference type="CDD" id="cd00057">
    <property type="entry name" value="FA58C"/>
    <property type="match status" value="4"/>
</dbReference>
<evidence type="ECO:0000259" key="2">
    <source>
        <dbReference type="PROSITE" id="PS50022"/>
    </source>
</evidence>
<proteinExistence type="predicted"/>
<dbReference type="PANTHER" id="PTHR24543:SF325">
    <property type="entry name" value="F5_8 TYPE C DOMAIN-CONTAINING PROTEIN"/>
    <property type="match status" value="1"/>
</dbReference>
<dbReference type="InterPro" id="IPR008979">
    <property type="entry name" value="Galactose-bd-like_sf"/>
</dbReference>
<dbReference type="OrthoDB" id="5979835at2759"/>
<dbReference type="PANTHER" id="PTHR24543">
    <property type="entry name" value="MULTICOPPER OXIDASE-RELATED"/>
    <property type="match status" value="1"/>
</dbReference>
<keyword evidence="4" id="KW-1185">Reference proteome</keyword>
<comment type="caution">
    <text evidence="3">The sequence shown here is derived from an EMBL/GenBank/DDBJ whole genome shotgun (WGS) entry which is preliminary data.</text>
</comment>
<evidence type="ECO:0000313" key="3">
    <source>
        <dbReference type="EMBL" id="RMX53482.1"/>
    </source>
</evidence>
<dbReference type="Proteomes" id="UP000275408">
    <property type="component" value="Unassembled WGS sequence"/>
</dbReference>
<feature type="domain" description="F5/8 type C" evidence="2">
    <location>
        <begin position="1"/>
        <end position="147"/>
    </location>
</feature>
<gene>
    <name evidence="3" type="ORF">pdam_00017072</name>
</gene>